<comment type="caution">
    <text evidence="1">The sequence shown here is derived from an EMBL/GenBank/DDBJ whole genome shotgun (WGS) entry which is preliminary data.</text>
</comment>
<keyword evidence="2" id="KW-1185">Reference proteome</keyword>
<dbReference type="RefSeq" id="WP_184205011.1">
    <property type="nucleotide sequence ID" value="NZ_JACIIY010000026.1"/>
</dbReference>
<reference evidence="1 2" key="1">
    <citation type="journal article" date="2015" name="Stand. Genomic Sci.">
        <title>Genomic Encyclopedia of Bacterial and Archaeal Type Strains, Phase III: the genomes of soil and plant-associated and newly described type strains.</title>
        <authorList>
            <person name="Whitman W.B."/>
            <person name="Woyke T."/>
            <person name="Klenk H.P."/>
            <person name="Zhou Y."/>
            <person name="Lilburn T.G."/>
            <person name="Beck B.J."/>
            <person name="De Vos P."/>
            <person name="Vandamme P."/>
            <person name="Eisen J.A."/>
            <person name="Garrity G."/>
            <person name="Hugenholtz P."/>
            <person name="Kyrpides N.C."/>
        </authorList>
    </citation>
    <scope>NUCLEOTIDE SEQUENCE [LARGE SCALE GENOMIC DNA]</scope>
    <source>
        <strain evidence="1 2">CGMCC 1.7748</strain>
    </source>
</reference>
<accession>A0A562KMW7</accession>
<evidence type="ECO:0000313" key="1">
    <source>
        <dbReference type="EMBL" id="TWH96726.1"/>
    </source>
</evidence>
<protein>
    <recommendedName>
        <fullName evidence="3">Phage-Barnase-EndoU-ColicinE5/D-RelE like nuclease 2 domain-containing protein</fullName>
    </recommendedName>
</protein>
<name>A0A562KMW7_SPHWJ</name>
<evidence type="ECO:0000313" key="2">
    <source>
        <dbReference type="Proteomes" id="UP000316624"/>
    </source>
</evidence>
<evidence type="ECO:0008006" key="3">
    <source>
        <dbReference type="Google" id="ProtNLM"/>
    </source>
</evidence>
<sequence length="183" mass="21692">MTPPDLIPFTAFGGDWARYENELYNVFINEIARGGLTFRDARVTCRRSPETAGRWAAFWHLVQEGRVEDDRTPDLRRCERIRWVRWMIENAPSHDEIDEWQNTRGTVVNTLLWYREEYLVVLAQRQDHWLLLTAYCTEKSGRIRQLRKERDAFRRVNLPYALKRLKPPKLARAASNAPPTHGR</sequence>
<organism evidence="1 2">
    <name type="scientific">Sphingobium wenxiniae (strain DSM 21828 / CGMCC 1.7748 / JZ-1)</name>
    <dbReference type="NCBI Taxonomy" id="595605"/>
    <lineage>
        <taxon>Bacteria</taxon>
        <taxon>Pseudomonadati</taxon>
        <taxon>Pseudomonadota</taxon>
        <taxon>Alphaproteobacteria</taxon>
        <taxon>Sphingomonadales</taxon>
        <taxon>Sphingomonadaceae</taxon>
        <taxon>Sphingobium</taxon>
    </lineage>
</organism>
<dbReference type="AlphaFoldDB" id="A0A562KMW7"/>
<dbReference type="Proteomes" id="UP000316624">
    <property type="component" value="Unassembled WGS sequence"/>
</dbReference>
<proteinExistence type="predicted"/>
<gene>
    <name evidence="1" type="ORF">IQ35_00657</name>
</gene>
<dbReference type="EMBL" id="VLKK01000002">
    <property type="protein sequence ID" value="TWH96726.1"/>
    <property type="molecule type" value="Genomic_DNA"/>
</dbReference>